<reference evidence="2 3" key="1">
    <citation type="submission" date="2018-10" db="EMBL/GenBank/DDBJ databases">
        <title>Pan-genome distribution and transcriptional activeness of fungal secondary metabolism genes in Aspergillus section Fumigati.</title>
        <authorList>
            <person name="Takahashi H."/>
            <person name="Umemura M."/>
            <person name="Ninomiya A."/>
            <person name="Kusuya Y."/>
            <person name="Urayama S."/>
            <person name="Shimizu M."/>
            <person name="Watanabe A."/>
            <person name="Kamei K."/>
            <person name="Yaguchi T."/>
            <person name="Hagiwara D."/>
        </authorList>
    </citation>
    <scope>NUCLEOTIDE SEQUENCE [LARGE SCALE GENOMIC DNA]</scope>
    <source>
        <strain evidence="2 3">IFM 55266</strain>
    </source>
</reference>
<organism evidence="2 3">
    <name type="scientific">Aspergillus pseudoviridinutans</name>
    <dbReference type="NCBI Taxonomy" id="1517512"/>
    <lineage>
        <taxon>Eukaryota</taxon>
        <taxon>Fungi</taxon>
        <taxon>Dikarya</taxon>
        <taxon>Ascomycota</taxon>
        <taxon>Pezizomycotina</taxon>
        <taxon>Eurotiomycetes</taxon>
        <taxon>Eurotiomycetidae</taxon>
        <taxon>Eurotiales</taxon>
        <taxon>Aspergillaceae</taxon>
        <taxon>Aspergillus</taxon>
        <taxon>Aspergillus subgen. Fumigati</taxon>
    </lineage>
</organism>
<proteinExistence type="predicted"/>
<comment type="caution">
    <text evidence="2">The sequence shown here is derived from an EMBL/GenBank/DDBJ whole genome shotgun (WGS) entry which is preliminary data.</text>
</comment>
<feature type="region of interest" description="Disordered" evidence="1">
    <location>
        <begin position="350"/>
        <end position="377"/>
    </location>
</feature>
<evidence type="ECO:0000256" key="1">
    <source>
        <dbReference type="SAM" id="MobiDB-lite"/>
    </source>
</evidence>
<dbReference type="RefSeq" id="XP_043156101.1">
    <property type="nucleotide sequence ID" value="XM_043300166.1"/>
</dbReference>
<feature type="compositionally biased region" description="Polar residues" evidence="1">
    <location>
        <begin position="350"/>
        <end position="363"/>
    </location>
</feature>
<feature type="compositionally biased region" description="Low complexity" evidence="1">
    <location>
        <begin position="106"/>
        <end position="130"/>
    </location>
</feature>
<keyword evidence="3" id="KW-1185">Reference proteome</keyword>
<feature type="compositionally biased region" description="Basic and acidic residues" evidence="1">
    <location>
        <begin position="1"/>
        <end position="15"/>
    </location>
</feature>
<dbReference type="OrthoDB" id="5339332at2759"/>
<evidence type="ECO:0000313" key="3">
    <source>
        <dbReference type="Proteomes" id="UP001043456"/>
    </source>
</evidence>
<name>A0A9P3B8H9_9EURO</name>
<dbReference type="AlphaFoldDB" id="A0A9P3B8H9"/>
<feature type="region of interest" description="Disordered" evidence="1">
    <location>
        <begin position="106"/>
        <end position="143"/>
    </location>
</feature>
<accession>A0A9P3B8H9</accession>
<dbReference type="GeneID" id="67002823"/>
<feature type="compositionally biased region" description="Polar residues" evidence="1">
    <location>
        <begin position="17"/>
        <end position="33"/>
    </location>
</feature>
<dbReference type="EMBL" id="BHVY01000003">
    <property type="protein sequence ID" value="GIJ85354.1"/>
    <property type="molecule type" value="Genomic_DNA"/>
</dbReference>
<protein>
    <submittedName>
        <fullName evidence="2">Uncharacterized protein</fullName>
    </submittedName>
</protein>
<evidence type="ECO:0000313" key="2">
    <source>
        <dbReference type="EMBL" id="GIJ85354.1"/>
    </source>
</evidence>
<sequence length="425" mass="46441">MDYRSDRPSSHHDGVRLSSSLSGQRWSQLTPSHSRPVVETVGPSHQASSCRYGLALDNSARAYRTTALRQLNGNHRPLSWMNRQANHSGNRSSTLASQPVLVRAYSGSTDDTGGTTNMPSRRSFPFSVRSGTPKRGPSLPSEEDFSIDGILRAIEPEIRSTLDTIGEICGRSKLSLANEYGSHIAPLGEIRAPAGGLLTVEEASSDHERQPDDAVIIFDDDSNSVMGVRDYTTVPQYRYLEQTGPPTVTSSTMVYHSFVPFSVAEGLSVLAQSDNPRSLLPANLDENSSDPVADSLPATREFMSKPNSNGRTLLGKQKERITEDQLKSILTPALVSEILLDAQANGHSLHTFASDSRQGQLSEENGDTTTRDRGQSDKLSVLTDVQALFNWLRNASQDGQPRSAEKLLRAMLERQNEQHSPRSSG</sequence>
<gene>
    <name evidence="2" type="ORF">Asppvi_004211</name>
</gene>
<dbReference type="Proteomes" id="UP001043456">
    <property type="component" value="Unassembled WGS sequence"/>
</dbReference>
<feature type="region of interest" description="Disordered" evidence="1">
    <location>
        <begin position="1"/>
        <end position="48"/>
    </location>
</feature>